<reference evidence="1" key="1">
    <citation type="submission" date="2022-03" db="EMBL/GenBank/DDBJ databases">
        <title>Sea Food Isolates.</title>
        <authorList>
            <person name="Li c."/>
        </authorList>
    </citation>
    <scope>NUCLEOTIDE SEQUENCE</scope>
    <source>
        <strain evidence="1">19MO02SH05</strain>
    </source>
</reference>
<protein>
    <submittedName>
        <fullName evidence="1">Uncharacterized protein</fullName>
    </submittedName>
</protein>
<gene>
    <name evidence="1" type="ORF">MRL64_16145</name>
</gene>
<dbReference type="AlphaFoldDB" id="A0AAU6TNZ8"/>
<sequence>MNILTIQVSDKYFDLICARKLNTKILHVSQSPEIGQLLLFTNGYQFSPFFECNRLEYSGSCCVFGFEFAGD</sequence>
<evidence type="ECO:0000313" key="1">
    <source>
        <dbReference type="EMBL" id="XAG63416.1"/>
    </source>
</evidence>
<proteinExistence type="predicted"/>
<name>A0AAU6TNZ8_UNCXX</name>
<organism evidence="1">
    <name type="scientific">bacterium 19MO02SH05</name>
    <dbReference type="NCBI Taxonomy" id="2920696"/>
    <lineage>
        <taxon>Bacteria</taxon>
    </lineage>
</organism>
<dbReference type="EMBL" id="CP095343">
    <property type="protein sequence ID" value="XAG63416.1"/>
    <property type="molecule type" value="Genomic_DNA"/>
</dbReference>
<accession>A0AAU6TNZ8</accession>